<dbReference type="EMBL" id="JAXHPO010000036">
    <property type="protein sequence ID" value="MDY6550838.1"/>
    <property type="molecule type" value="Genomic_DNA"/>
</dbReference>
<keyword evidence="3" id="KW-0378">Hydrolase</keyword>
<reference evidence="6 7" key="1">
    <citation type="submission" date="2019-11" db="EMBL/GenBank/DDBJ databases">
        <authorList>
            <person name="An D."/>
        </authorList>
    </citation>
    <scope>NUCLEOTIDE SEQUENCE [LARGE SCALE GENOMIC DNA]</scope>
    <source>
        <strain evidence="6 7">YIM 103518</strain>
    </source>
</reference>
<sequence>MTNSIAVFCGSAFGTDEIFNQTAQDVGRAIAEQGKTLVYGGGKSGLMGVVADSALQAGGRVIGVIPEVLVNKELAHPHLTELHVVKDMHERKTKMSELSDAFIAMPGGVGTLEEIFEQWTWAQLGIHLKPCAFLNVDGFYDELIKFIEVTTQKGFTHERFTNTLISSSSIQDVLSQFEKFVAPEPKWGMVERSTVVENT</sequence>
<dbReference type="GeneID" id="86887598"/>
<accession>A0A6L6GC73</accession>
<dbReference type="GO" id="GO:0005829">
    <property type="term" value="C:cytosol"/>
    <property type="evidence" value="ECO:0007669"/>
    <property type="project" value="TreeGrafter"/>
</dbReference>
<reference evidence="5 9" key="4">
    <citation type="journal article" date="2024" name="Syst. Appl. Microbiol.">
        <title>Evidence for the occurrence of Acinetobacter faecalis in cattle feces and its emended description.</title>
        <authorList>
            <person name="Kyselkova M."/>
            <person name="Xanthopoulou K."/>
            <person name="Shestivska V."/>
            <person name="Spanelova P."/>
            <person name="Maixnerova M."/>
            <person name="Higgins P.G."/>
            <person name="Nemec A."/>
        </authorList>
    </citation>
    <scope>NUCLEOTIDE SEQUENCE [LARGE SCALE GENOMIC DNA]</scope>
    <source>
        <strain evidence="5 9">ANC 7225</strain>
    </source>
</reference>
<dbReference type="Proteomes" id="UP000473854">
    <property type="component" value="Unassembled WGS sequence"/>
</dbReference>
<reference evidence="4 8" key="2">
    <citation type="submission" date="2023-11" db="EMBL/GenBank/DDBJ databases">
        <title>The common occurrence of Acinetobacte faecalis in cattle feces and its emended description.</title>
        <authorList>
            <person name="Kyselkova M."/>
            <person name="Xanthopoulou K."/>
            <person name="Shestivska V."/>
            <person name="Spanelova P."/>
            <person name="Maixnerova M."/>
            <person name="Higgins P.G."/>
            <person name="Nemec A."/>
        </authorList>
    </citation>
    <scope>NUCLEOTIDE SEQUENCE [LARGE SCALE GENOMIC DNA]</scope>
    <source>
        <strain evidence="4 8">ANC 7483</strain>
    </source>
</reference>
<dbReference type="PANTHER" id="PTHR31223">
    <property type="entry name" value="LOG FAMILY PROTEIN YJL055W"/>
    <property type="match status" value="1"/>
</dbReference>
<dbReference type="NCBIfam" id="TIGR00730">
    <property type="entry name" value="Rossman fold protein, TIGR00730 family"/>
    <property type="match status" value="1"/>
</dbReference>
<name>A0A6L6GC73_9GAMM</name>
<evidence type="ECO:0000313" key="6">
    <source>
        <dbReference type="EMBL" id="MTD10180.1"/>
    </source>
</evidence>
<dbReference type="Pfam" id="PF03641">
    <property type="entry name" value="Lysine_decarbox"/>
    <property type="match status" value="1"/>
</dbReference>
<reference evidence="5" key="3">
    <citation type="submission" date="2023-11" db="EMBL/GenBank/DDBJ databases">
        <authorList>
            <person name="Kyselkova M."/>
            <person name="Xanthopoulou K."/>
            <person name="Shestivska V."/>
            <person name="Spanelova P."/>
            <person name="Maixnerova M."/>
            <person name="Higgins P.G."/>
            <person name="Nemec A."/>
        </authorList>
    </citation>
    <scope>NUCLEOTIDE SEQUENCE</scope>
    <source>
        <strain evidence="5">ANC 7225</strain>
    </source>
</reference>
<evidence type="ECO:0000313" key="4">
    <source>
        <dbReference type="EMBL" id="MDY6485851.1"/>
    </source>
</evidence>
<evidence type="ECO:0000313" key="7">
    <source>
        <dbReference type="Proteomes" id="UP000473854"/>
    </source>
</evidence>
<dbReference type="EMBL" id="WLYL01000003">
    <property type="protein sequence ID" value="MTD10180.1"/>
    <property type="molecule type" value="Genomic_DNA"/>
</dbReference>
<dbReference type="GO" id="GO:0009691">
    <property type="term" value="P:cytokinin biosynthetic process"/>
    <property type="evidence" value="ECO:0007669"/>
    <property type="project" value="UniProtKB-UniRule"/>
</dbReference>
<evidence type="ECO:0000313" key="9">
    <source>
        <dbReference type="Proteomes" id="UP001284094"/>
    </source>
</evidence>
<dbReference type="EMBL" id="JAXHPL010000003">
    <property type="protein sequence ID" value="MDY6485851.1"/>
    <property type="molecule type" value="Genomic_DNA"/>
</dbReference>
<dbReference type="Proteomes" id="UP001278995">
    <property type="component" value="Unassembled WGS sequence"/>
</dbReference>
<keyword evidence="9" id="KW-1185">Reference proteome</keyword>
<evidence type="ECO:0000313" key="5">
    <source>
        <dbReference type="EMBL" id="MDY6550838.1"/>
    </source>
</evidence>
<dbReference type="AlphaFoldDB" id="A0A6L6GC73"/>
<evidence type="ECO:0000256" key="3">
    <source>
        <dbReference type="RuleBase" id="RU363015"/>
    </source>
</evidence>
<dbReference type="SUPFAM" id="SSF102405">
    <property type="entry name" value="MCP/YpsA-like"/>
    <property type="match status" value="1"/>
</dbReference>
<organism evidence="6 7">
    <name type="scientific">Acinetobacter faecalis</name>
    <dbReference type="NCBI Taxonomy" id="2665161"/>
    <lineage>
        <taxon>Bacteria</taxon>
        <taxon>Pseudomonadati</taxon>
        <taxon>Pseudomonadota</taxon>
        <taxon>Gammaproteobacteria</taxon>
        <taxon>Moraxellales</taxon>
        <taxon>Moraxellaceae</taxon>
        <taxon>Acinetobacter</taxon>
    </lineage>
</organism>
<comment type="similarity">
    <text evidence="2 3">Belongs to the LOG family.</text>
</comment>
<protein>
    <recommendedName>
        <fullName evidence="3">Cytokinin riboside 5'-monophosphate phosphoribohydrolase</fullName>
        <ecNumber evidence="3">3.2.2.n1</ecNumber>
    </recommendedName>
</protein>
<dbReference type="Gene3D" id="3.40.50.450">
    <property type="match status" value="1"/>
</dbReference>
<comment type="caution">
    <text evidence="6">The sequence shown here is derived from an EMBL/GenBank/DDBJ whole genome shotgun (WGS) entry which is preliminary data.</text>
</comment>
<dbReference type="PANTHER" id="PTHR31223:SF70">
    <property type="entry name" value="LOG FAMILY PROTEIN YJL055W"/>
    <property type="match status" value="1"/>
</dbReference>
<gene>
    <name evidence="6" type="ORF">GIX10_01740</name>
    <name evidence="5" type="ORF">SKM48_08730</name>
    <name evidence="4" type="ORF">SKM51_01245</name>
</gene>
<evidence type="ECO:0000256" key="1">
    <source>
        <dbReference type="ARBA" id="ARBA00000274"/>
    </source>
</evidence>
<dbReference type="Proteomes" id="UP001284094">
    <property type="component" value="Unassembled WGS sequence"/>
</dbReference>
<evidence type="ECO:0000313" key="8">
    <source>
        <dbReference type="Proteomes" id="UP001278995"/>
    </source>
</evidence>
<keyword evidence="3" id="KW-0203">Cytokinin biosynthesis</keyword>
<dbReference type="InterPro" id="IPR031100">
    <property type="entry name" value="LOG_fam"/>
</dbReference>
<dbReference type="InterPro" id="IPR005269">
    <property type="entry name" value="LOG"/>
</dbReference>
<comment type="catalytic activity">
    <reaction evidence="1">
        <text>AMP + H2O = D-ribose 5-phosphate + adenine</text>
        <dbReference type="Rhea" id="RHEA:20129"/>
        <dbReference type="ChEBI" id="CHEBI:15377"/>
        <dbReference type="ChEBI" id="CHEBI:16708"/>
        <dbReference type="ChEBI" id="CHEBI:78346"/>
        <dbReference type="ChEBI" id="CHEBI:456215"/>
        <dbReference type="EC" id="3.2.2.4"/>
    </reaction>
</comment>
<proteinExistence type="inferred from homology"/>
<evidence type="ECO:0000256" key="2">
    <source>
        <dbReference type="ARBA" id="ARBA00006763"/>
    </source>
</evidence>
<dbReference type="RefSeq" id="WP_154771842.1">
    <property type="nucleotide sequence ID" value="NZ_JAXHPE010000003.1"/>
</dbReference>
<dbReference type="GO" id="GO:0008714">
    <property type="term" value="F:AMP nucleosidase activity"/>
    <property type="evidence" value="ECO:0007669"/>
    <property type="project" value="UniProtKB-EC"/>
</dbReference>
<dbReference type="EC" id="3.2.2.n1" evidence="3"/>